<proteinExistence type="inferred from homology"/>
<dbReference type="VEuPathDB" id="FungiDB:DFL_005551"/>
<feature type="compositionally biased region" description="Acidic residues" evidence="5">
    <location>
        <begin position="73"/>
        <end position="98"/>
    </location>
</feature>
<dbReference type="AlphaFoldDB" id="A0A436ZY88"/>
<feature type="region of interest" description="Disordered" evidence="5">
    <location>
        <begin position="597"/>
        <end position="625"/>
    </location>
</feature>
<keyword evidence="6" id="KW-1133">Transmembrane helix</keyword>
<feature type="compositionally biased region" description="Basic and acidic residues" evidence="5">
    <location>
        <begin position="485"/>
        <end position="505"/>
    </location>
</feature>
<evidence type="ECO:0000313" key="8">
    <source>
        <dbReference type="EMBL" id="RVD83772.1"/>
    </source>
</evidence>
<dbReference type="GO" id="GO:0032040">
    <property type="term" value="C:small-subunit processome"/>
    <property type="evidence" value="ECO:0007669"/>
    <property type="project" value="TreeGrafter"/>
</dbReference>
<evidence type="ECO:0000256" key="6">
    <source>
        <dbReference type="SAM" id="Phobius"/>
    </source>
</evidence>
<gene>
    <name evidence="8" type="ORF">DFL_005551</name>
</gene>
<comment type="caution">
    <text evidence="8">The sequence shown here is derived from an EMBL/GenBank/DDBJ whole genome shotgun (WGS) entry which is preliminary data.</text>
</comment>
<accession>A0A436ZY88</accession>
<keyword evidence="9" id="KW-1185">Reference proteome</keyword>
<keyword evidence="6" id="KW-0472">Membrane</keyword>
<evidence type="ECO:0000259" key="7">
    <source>
        <dbReference type="Pfam" id="PF09368"/>
    </source>
</evidence>
<comment type="similarity">
    <text evidence="2">Belongs to the SAS10 family.</text>
</comment>
<evidence type="ECO:0000313" key="9">
    <source>
        <dbReference type="Proteomes" id="UP000283090"/>
    </source>
</evidence>
<evidence type="ECO:0000256" key="1">
    <source>
        <dbReference type="ARBA" id="ARBA00004123"/>
    </source>
</evidence>
<organism evidence="8 9">
    <name type="scientific">Arthrobotrys flagrans</name>
    <name type="common">Nematode-trapping fungus</name>
    <name type="synonym">Trichothecium flagrans</name>
    <dbReference type="NCBI Taxonomy" id="97331"/>
    <lineage>
        <taxon>Eukaryota</taxon>
        <taxon>Fungi</taxon>
        <taxon>Dikarya</taxon>
        <taxon>Ascomycota</taxon>
        <taxon>Pezizomycotina</taxon>
        <taxon>Orbiliomycetes</taxon>
        <taxon>Orbiliales</taxon>
        <taxon>Orbiliaceae</taxon>
        <taxon>Arthrobotrys</taxon>
    </lineage>
</organism>
<dbReference type="GeneID" id="93587862"/>
<feature type="compositionally biased region" description="Low complexity" evidence="5">
    <location>
        <begin position="402"/>
        <end position="417"/>
    </location>
</feature>
<keyword evidence="6" id="KW-0812">Transmembrane</keyword>
<feature type="compositionally biased region" description="Acidic residues" evidence="5">
    <location>
        <begin position="141"/>
        <end position="151"/>
    </location>
</feature>
<name>A0A436ZY88_ARTFL</name>
<reference evidence="8 9" key="1">
    <citation type="submission" date="2019-01" db="EMBL/GenBank/DDBJ databases">
        <title>Intercellular communication is required for trap formation in the nematode-trapping fungus Duddingtonia flagrans.</title>
        <authorList>
            <person name="Youssar L."/>
            <person name="Wernet V."/>
            <person name="Hensel N."/>
            <person name="Hildebrandt H.-G."/>
            <person name="Fischer R."/>
        </authorList>
    </citation>
    <scope>NUCLEOTIDE SEQUENCE [LARGE SCALE GENOMIC DNA]</scope>
    <source>
        <strain evidence="8 9">CBS H-5679</strain>
    </source>
</reference>
<feature type="region of interest" description="Disordered" evidence="5">
    <location>
        <begin position="47"/>
        <end position="190"/>
    </location>
</feature>
<protein>
    <recommendedName>
        <fullName evidence="7">Sas10 C-terminal domain-containing protein</fullName>
    </recommendedName>
</protein>
<feature type="compositionally biased region" description="Acidic residues" evidence="5">
    <location>
        <begin position="339"/>
        <end position="360"/>
    </location>
</feature>
<dbReference type="Pfam" id="PF09368">
    <property type="entry name" value="Sas10"/>
    <property type="match status" value="1"/>
</dbReference>
<dbReference type="GO" id="GO:0000462">
    <property type="term" value="P:maturation of SSU-rRNA from tricistronic rRNA transcript (SSU-rRNA, 5.8S rRNA, LSU-rRNA)"/>
    <property type="evidence" value="ECO:0007669"/>
    <property type="project" value="TreeGrafter"/>
</dbReference>
<feature type="coiled-coil region" evidence="4">
    <location>
        <begin position="558"/>
        <end position="585"/>
    </location>
</feature>
<feature type="compositionally biased region" description="Acidic residues" evidence="5">
    <location>
        <begin position="109"/>
        <end position="126"/>
    </location>
</feature>
<dbReference type="PANTHER" id="PTHR13237:SF8">
    <property type="entry name" value="SOMETHING ABOUT SILENCING PROTEIN 10"/>
    <property type="match status" value="1"/>
</dbReference>
<keyword evidence="3" id="KW-0539">Nucleus</keyword>
<comment type="subcellular location">
    <subcellularLocation>
        <location evidence="1">Nucleus</location>
    </subcellularLocation>
</comment>
<feature type="region of interest" description="Disordered" evidence="5">
    <location>
        <begin position="1"/>
        <end position="29"/>
    </location>
</feature>
<evidence type="ECO:0000256" key="5">
    <source>
        <dbReference type="SAM" id="MobiDB-lite"/>
    </source>
</evidence>
<feature type="compositionally biased region" description="Basic residues" evidence="5">
    <location>
        <begin position="605"/>
        <end position="625"/>
    </location>
</feature>
<feature type="region of interest" description="Disordered" evidence="5">
    <location>
        <begin position="318"/>
        <end position="526"/>
    </location>
</feature>
<dbReference type="RefSeq" id="XP_067489316.1">
    <property type="nucleotide sequence ID" value="XM_067634825.1"/>
</dbReference>
<dbReference type="PANTHER" id="PTHR13237">
    <property type="entry name" value="SOMETHING ABOUT SILENCING PROTEIN 10-RELATED"/>
    <property type="match status" value="1"/>
</dbReference>
<dbReference type="OrthoDB" id="1924577at2759"/>
<dbReference type="Proteomes" id="UP000283090">
    <property type="component" value="Unassembled WGS sequence"/>
</dbReference>
<feature type="domain" description="Sas10 C-terminal" evidence="7">
    <location>
        <begin position="589"/>
        <end position="661"/>
    </location>
</feature>
<feature type="transmembrane region" description="Helical" evidence="6">
    <location>
        <begin position="268"/>
        <end position="285"/>
    </location>
</feature>
<evidence type="ECO:0000256" key="4">
    <source>
        <dbReference type="SAM" id="Coils"/>
    </source>
</evidence>
<dbReference type="EMBL" id="SAEB01000007">
    <property type="protein sequence ID" value="RVD83772.1"/>
    <property type="molecule type" value="Genomic_DNA"/>
</dbReference>
<evidence type="ECO:0000256" key="3">
    <source>
        <dbReference type="ARBA" id="ARBA00023242"/>
    </source>
</evidence>
<dbReference type="InterPro" id="IPR018972">
    <property type="entry name" value="Sas10_C_dom"/>
</dbReference>
<keyword evidence="4" id="KW-0175">Coiled coil</keyword>
<sequence>MAKKSKRSRSAISKPSGPRPVDPSDAKLGKKLTTYEDVADSEDEFYLNQDRIAFDEDPAAKRRRLNRDPAFGSDEEEIDIEGLPSEEDSDDDEEEEEEAVGRADGAGLSDDDAEDSEEEEEQDEYADWGQSKKSYYGANDFENDEDAEMEEAEARRIQQKQLQSMSAKDFGVDEDEWNGTSATAATDGKPKEKRSILALDDLDLDNIGKAKKITIPSSEKDKLELLNLLHPEFEPLRQEYTRLAPTYENVMAKGKEKTNRASLARRKWIVLSAYLGVLSMYFAFLNQPREKGTVVELRDHEIMETILKWRLEWLKIEGEEEGQTPEPEAVERSMGDMSINDDEEEDVDDDMSVNDEEEEEPIVKAPTKAKAKKEVNGTREKSKKTKSSPSISSKEAKRLAKSDASLADLDSLLPSAATTRQKPKNPKAAVQFRTSDDFGDQDVLYSSDAEEKAKRKKSLRFYTAQIHQKSNKRALAGRDAGGDADLPRKERNKDRQERLNADAKKRGLSGDLGADLGGDSDYDDNDLTSARALKSQIEDDGLAGDEDALNYYNSVASKSLMDKMKKKLQREAAQMKERVVETETIDPATGKRAIGYTIEKNKGLTPHRKKDVRNPRVKKRKKFEAAKKKLGSKKAVYKAPTGAYSGEATGIRTKLIKSVKFS</sequence>
<dbReference type="STRING" id="97331.A0A436ZY88"/>
<evidence type="ECO:0000256" key="2">
    <source>
        <dbReference type="ARBA" id="ARBA00010979"/>
    </source>
</evidence>